<gene>
    <name evidence="1" type="ORF">L2E82_27106</name>
</gene>
<protein>
    <submittedName>
        <fullName evidence="1">Uncharacterized protein</fullName>
    </submittedName>
</protein>
<evidence type="ECO:0000313" key="1">
    <source>
        <dbReference type="EMBL" id="KAI3737111.1"/>
    </source>
</evidence>
<sequence>MKIAYTGREIGRNGVNDLTLEEFKAWLMTFDEDKDGRISSEELRQAVRLTGGGHFTTFKAWRGLKSADANHDGYLDFDEIENLVEFADKVLLLKVVGR</sequence>
<reference evidence="1 2" key="2">
    <citation type="journal article" date="2022" name="Mol. Ecol. Resour.">
        <title>The genomes of chicory, endive, great burdock and yacon provide insights into Asteraceae paleo-polyploidization history and plant inulin production.</title>
        <authorList>
            <person name="Fan W."/>
            <person name="Wang S."/>
            <person name="Wang H."/>
            <person name="Wang A."/>
            <person name="Jiang F."/>
            <person name="Liu H."/>
            <person name="Zhao H."/>
            <person name="Xu D."/>
            <person name="Zhang Y."/>
        </authorList>
    </citation>
    <scope>NUCLEOTIDE SEQUENCE [LARGE SCALE GENOMIC DNA]</scope>
    <source>
        <strain evidence="2">cv. Punajuju</strain>
        <tissue evidence="1">Leaves</tissue>
    </source>
</reference>
<reference evidence="2" key="1">
    <citation type="journal article" date="2022" name="Mol. Ecol. Resour.">
        <title>The genomes of chicory, endive, great burdock and yacon provide insights into Asteraceae palaeo-polyploidization history and plant inulin production.</title>
        <authorList>
            <person name="Fan W."/>
            <person name="Wang S."/>
            <person name="Wang H."/>
            <person name="Wang A."/>
            <person name="Jiang F."/>
            <person name="Liu H."/>
            <person name="Zhao H."/>
            <person name="Xu D."/>
            <person name="Zhang Y."/>
        </authorList>
    </citation>
    <scope>NUCLEOTIDE SEQUENCE [LARGE SCALE GENOMIC DNA]</scope>
    <source>
        <strain evidence="2">cv. Punajuju</strain>
    </source>
</reference>
<keyword evidence="2" id="KW-1185">Reference proteome</keyword>
<name>A0ACB9CSB1_CICIN</name>
<proteinExistence type="predicted"/>
<comment type="caution">
    <text evidence="1">The sequence shown here is derived from an EMBL/GenBank/DDBJ whole genome shotgun (WGS) entry which is preliminary data.</text>
</comment>
<dbReference type="EMBL" id="CM042013">
    <property type="protein sequence ID" value="KAI3737111.1"/>
    <property type="molecule type" value="Genomic_DNA"/>
</dbReference>
<organism evidence="1 2">
    <name type="scientific">Cichorium intybus</name>
    <name type="common">Chicory</name>
    <dbReference type="NCBI Taxonomy" id="13427"/>
    <lineage>
        <taxon>Eukaryota</taxon>
        <taxon>Viridiplantae</taxon>
        <taxon>Streptophyta</taxon>
        <taxon>Embryophyta</taxon>
        <taxon>Tracheophyta</taxon>
        <taxon>Spermatophyta</taxon>
        <taxon>Magnoliopsida</taxon>
        <taxon>eudicotyledons</taxon>
        <taxon>Gunneridae</taxon>
        <taxon>Pentapetalae</taxon>
        <taxon>asterids</taxon>
        <taxon>campanulids</taxon>
        <taxon>Asterales</taxon>
        <taxon>Asteraceae</taxon>
        <taxon>Cichorioideae</taxon>
        <taxon>Cichorieae</taxon>
        <taxon>Cichoriinae</taxon>
        <taxon>Cichorium</taxon>
    </lineage>
</organism>
<dbReference type="Proteomes" id="UP001055811">
    <property type="component" value="Linkage Group LG05"/>
</dbReference>
<evidence type="ECO:0000313" key="2">
    <source>
        <dbReference type="Proteomes" id="UP001055811"/>
    </source>
</evidence>
<accession>A0ACB9CSB1</accession>